<dbReference type="AlphaFoldDB" id="A0A654CX65"/>
<evidence type="ECO:0000313" key="1">
    <source>
        <dbReference type="EMBL" id="VXC98181.1"/>
    </source>
</evidence>
<gene>
    <name evidence="1" type="ORF">SPHINGO8BC_51333</name>
</gene>
<dbReference type="RefSeq" id="WP_115047660.1">
    <property type="nucleotide sequence ID" value="NZ_CP068086.1"/>
</dbReference>
<organism evidence="1 2">
    <name type="scientific">Sphingobacterium multivorum</name>
    <dbReference type="NCBI Taxonomy" id="28454"/>
    <lineage>
        <taxon>Bacteria</taxon>
        <taxon>Pseudomonadati</taxon>
        <taxon>Bacteroidota</taxon>
        <taxon>Sphingobacteriia</taxon>
        <taxon>Sphingobacteriales</taxon>
        <taxon>Sphingobacteriaceae</taxon>
        <taxon>Sphingobacterium</taxon>
    </lineage>
</organism>
<sequence length="537" mass="60968">MKKLNLIFSILFSLLFWSCKKDINSAEVTSKLNDKAEINYYDQFAIILSKAVKENPDIRNFIRQNALFEIDYDHDVFYQFIKDEKITNDSTFKDILKKYESSPNQLDEIERAAPLLTIFVPTIEPSKFSPETWKSASQIPLVATNIMGSDKKIPIYSDGDKVLSLKSNEIPGFPVLVIKGNERIKVKSNSKASAKSLLASPDFEFISPIFDNLKNAKAILATNRIKASTSSRITSSNEAVLTNPLPIEQSVIDAYNIFGTEVDKWQRDHVYYKLTQTDTVGPLQSNMVESVVALGLSTDAFYKISDQAEDPKPNPNKNPIINLPDNYTRSTIIDLIQKNMWTDGKFEFRFDFLINNKEGIGATYQYFLPLAPKDLFRVQYNYTTRTTNGKNPQLLIVYTSVESAPGDRRTMVNLNIPIINWNIKSNAPIWKISLAEVDTQEEIFEKETVTNEFATNFGTNFSIFKIGFNFGHSNKETFSREISTRRTLGEDNLGSILVNFGDPILKTTKDRFGADTYVLNSYSNAYFTISVMPVKTF</sequence>
<reference evidence="1 2" key="1">
    <citation type="submission" date="2019-10" db="EMBL/GenBank/DDBJ databases">
        <authorList>
            <person name="Karimi E."/>
        </authorList>
    </citation>
    <scope>NUCLEOTIDE SEQUENCE [LARGE SCALE GENOMIC DNA]</scope>
    <source>
        <strain evidence="1 2">Sphingobacterium sp. 8BC</strain>
    </source>
</reference>
<dbReference type="Proteomes" id="UP000432350">
    <property type="component" value="Unassembled WGS sequence"/>
</dbReference>
<dbReference type="EMBL" id="CABWMV010000024">
    <property type="protein sequence ID" value="VXC98181.1"/>
    <property type="molecule type" value="Genomic_DNA"/>
</dbReference>
<proteinExistence type="predicted"/>
<dbReference type="GeneID" id="97181618"/>
<evidence type="ECO:0000313" key="2">
    <source>
        <dbReference type="Proteomes" id="UP000432350"/>
    </source>
</evidence>
<name>A0A654CX65_SPHMU</name>
<accession>A0A654CX65</accession>
<protein>
    <submittedName>
        <fullName evidence="1">Uncharacterized protein</fullName>
    </submittedName>
</protein>